<organism evidence="4">
    <name type="scientific">Cupriavidus pinatubonensis (strain JMP 134 / LMG 1197)</name>
    <name type="common">Cupriavidus necator (strain JMP 134)</name>
    <dbReference type="NCBI Taxonomy" id="264198"/>
    <lineage>
        <taxon>Bacteria</taxon>
        <taxon>Pseudomonadati</taxon>
        <taxon>Pseudomonadota</taxon>
        <taxon>Betaproteobacteria</taxon>
        <taxon>Burkholderiales</taxon>
        <taxon>Burkholderiaceae</taxon>
        <taxon>Cupriavidus</taxon>
    </lineage>
</organism>
<feature type="domain" description="Hydantoinase/oxoprolinase N-terminal" evidence="2">
    <location>
        <begin position="2"/>
        <end position="183"/>
    </location>
</feature>
<keyword evidence="4" id="KW-0614">Plasmid</keyword>
<dbReference type="GO" id="GO:0006749">
    <property type="term" value="P:glutathione metabolic process"/>
    <property type="evidence" value="ECO:0007669"/>
    <property type="project" value="TreeGrafter"/>
</dbReference>
<dbReference type="EC" id="3.5.2.9" evidence="4"/>
<gene>
    <name evidence="4" type="ordered locus">Reut_C6223</name>
</gene>
<dbReference type="PANTHER" id="PTHR11365">
    <property type="entry name" value="5-OXOPROLINASE RELATED"/>
    <property type="match status" value="1"/>
</dbReference>
<protein>
    <submittedName>
        <fullName evidence="4">5-oxoprolinase (ATP-hydrolyzing)</fullName>
        <ecNumber evidence="4">3.5.2.9</ecNumber>
    </submittedName>
</protein>
<evidence type="ECO:0000259" key="1">
    <source>
        <dbReference type="Pfam" id="PF01968"/>
    </source>
</evidence>
<dbReference type="PANTHER" id="PTHR11365:SF23">
    <property type="entry name" value="HYPOTHETICAL 5-OXOPROLINASE (EUROFUNG)-RELATED"/>
    <property type="match status" value="1"/>
</dbReference>
<dbReference type="InterPro" id="IPR049517">
    <property type="entry name" value="ACX-like_C"/>
</dbReference>
<feature type="domain" description="Hydantoinase A/oxoprolinase" evidence="1">
    <location>
        <begin position="204"/>
        <end position="495"/>
    </location>
</feature>
<accession>Q46MU3</accession>
<feature type="domain" description="Acetophenone carboxylase-like C-terminal" evidence="3">
    <location>
        <begin position="518"/>
        <end position="675"/>
    </location>
</feature>
<keyword evidence="4" id="KW-0378">Hydrolase</keyword>
<dbReference type="GO" id="GO:0005829">
    <property type="term" value="C:cytosol"/>
    <property type="evidence" value="ECO:0007669"/>
    <property type="project" value="TreeGrafter"/>
</dbReference>
<dbReference type="EMBL" id="CP000092">
    <property type="protein sequence ID" value="AAZ65532.1"/>
    <property type="molecule type" value="Genomic_DNA"/>
</dbReference>
<dbReference type="InterPro" id="IPR045079">
    <property type="entry name" value="Oxoprolinase-like"/>
</dbReference>
<name>Q46MU3_CUPPJ</name>
<dbReference type="Pfam" id="PF19278">
    <property type="entry name" value="Hydant_A_C"/>
    <property type="match status" value="1"/>
</dbReference>
<dbReference type="OrthoDB" id="9768323at2"/>
<dbReference type="InterPro" id="IPR002821">
    <property type="entry name" value="Hydantoinase_A"/>
</dbReference>
<dbReference type="eggNOG" id="COG0145">
    <property type="taxonomic scope" value="Bacteria"/>
</dbReference>
<dbReference type="AlphaFoldDB" id="Q46MU3"/>
<dbReference type="GO" id="GO:0017168">
    <property type="term" value="F:5-oxoprolinase (ATP-hydrolyzing) activity"/>
    <property type="evidence" value="ECO:0007669"/>
    <property type="project" value="UniProtKB-EC"/>
</dbReference>
<reference evidence="4" key="1">
    <citation type="submission" date="2005-08" db="EMBL/GenBank/DDBJ databases">
        <title>Complete sequence of a megaplasmid of Ralstonia eutropha JMP134.</title>
        <authorList>
            <person name="Copeland A."/>
            <person name="Lucas S."/>
            <person name="Lapidus A."/>
            <person name="Barry K."/>
            <person name="Detter J.C."/>
            <person name="Glavina T."/>
            <person name="Hammon N."/>
            <person name="Israni S."/>
            <person name="Pitluck S."/>
            <person name="Goltsman E."/>
            <person name="Martinez M."/>
            <person name="Vergez L."/>
            <person name="Larimer F."/>
            <person name="Land M."/>
            <person name="Lykidis A."/>
            <person name="Richardson P."/>
        </authorList>
    </citation>
    <scope>NUCLEOTIDE SEQUENCE [LARGE SCALE GENOMIC DNA]</scope>
    <source>
        <strain evidence="4">JMP134</strain>
        <plasmid evidence="4">megaplasmid</plasmid>
    </source>
</reference>
<evidence type="ECO:0000259" key="3">
    <source>
        <dbReference type="Pfam" id="PF19278"/>
    </source>
</evidence>
<proteinExistence type="predicted"/>
<geneLocation type="plasmid" evidence="4">
    <name>megaplasmid</name>
</geneLocation>
<sequence length="690" mass="72992">MRFAVDTGGTFTDLIVEDEVGNLHMFKSPTTPSDPISGVLDALQVAADGLGLSRDTMLARGEMFIYGTTHAINAIITGNTARTALLVPSGHRDILTLREGGRLEPFNFTVAYPDPFVPRALTWEVPGRILADGTELEPLDEAALTRSLDEMRHAGIEAVAVCLLWSIVNPAHELRVAELIQAHLPGVPFTLSHLLNPIPREFRRASSSCIDASLKPMMRAYMHTLVDRLKSAGFPGRVVVVTSQGGVMDADHVADAPIHLINSGPSMAPISGRYFAQTDEDTGTAIVADTGGTTYDVSLVRRGRVPWSQETWIGAPYRGVMTGFPSVDVKSVGAGGGSIAWVDGGGMLHVGPSSAGAVPGPVCYGRGGTLPTVTDASLALGYIDPDFFLGGTMRLDAVAAREAIQTHIATPLGMSVEAAAASIISIATENMVQAICDITINQGIDPSEAVLIGGGGAAGLNSVLIARRLSSPRLVIPQVGATMSAAGAMMSDLTSHYHATFFTRSDAFDFAGVREVLNDLTSRCQEFIDGPGKGSLAQTVTLWAEARYPEQVWELEVQLPPHGIHTETDIAALVEGFHRAHEEVFAIRDAGSPIEIVGWRATVACRIRAQEGGTLANSIARPIANPVRKAYFEGSGYVDTAVVRFEALDSSETVRGPAIIESSFTTVVLNPGASATRRASGSLSILPGRD</sequence>
<dbReference type="Pfam" id="PF05378">
    <property type="entry name" value="Hydant_A_N"/>
    <property type="match status" value="1"/>
</dbReference>
<dbReference type="InterPro" id="IPR008040">
    <property type="entry name" value="Hydant_A_N"/>
</dbReference>
<evidence type="ECO:0000313" key="4">
    <source>
        <dbReference type="EMBL" id="AAZ65532.1"/>
    </source>
</evidence>
<dbReference type="KEGG" id="reu:Reut_C6223"/>
<evidence type="ECO:0000259" key="2">
    <source>
        <dbReference type="Pfam" id="PF05378"/>
    </source>
</evidence>
<dbReference type="Pfam" id="PF01968">
    <property type="entry name" value="Hydantoinase_A"/>
    <property type="match status" value="1"/>
</dbReference>
<dbReference type="HOGENOM" id="CLU_002157_1_2_4"/>